<dbReference type="Gramene" id="rna-AYBTSS11_LOCUS21386">
    <property type="protein sequence ID" value="CAJ1967820.1"/>
    <property type="gene ID" value="gene-AYBTSS11_LOCUS21386"/>
</dbReference>
<dbReference type="Proteomes" id="UP001189624">
    <property type="component" value="Chromosome 7"/>
</dbReference>
<keyword evidence="2" id="KW-1185">Reference proteome</keyword>
<organism evidence="1 2">
    <name type="scientific">Sphenostylis stenocarpa</name>
    <dbReference type="NCBI Taxonomy" id="92480"/>
    <lineage>
        <taxon>Eukaryota</taxon>
        <taxon>Viridiplantae</taxon>
        <taxon>Streptophyta</taxon>
        <taxon>Embryophyta</taxon>
        <taxon>Tracheophyta</taxon>
        <taxon>Spermatophyta</taxon>
        <taxon>Magnoliopsida</taxon>
        <taxon>eudicotyledons</taxon>
        <taxon>Gunneridae</taxon>
        <taxon>Pentapetalae</taxon>
        <taxon>rosids</taxon>
        <taxon>fabids</taxon>
        <taxon>Fabales</taxon>
        <taxon>Fabaceae</taxon>
        <taxon>Papilionoideae</taxon>
        <taxon>50 kb inversion clade</taxon>
        <taxon>NPAAA clade</taxon>
        <taxon>indigoferoid/millettioid clade</taxon>
        <taxon>Phaseoleae</taxon>
        <taxon>Sphenostylis</taxon>
    </lineage>
</organism>
<evidence type="ECO:0000313" key="2">
    <source>
        <dbReference type="Proteomes" id="UP001189624"/>
    </source>
</evidence>
<reference evidence="1" key="1">
    <citation type="submission" date="2023-10" db="EMBL/GenBank/DDBJ databases">
        <authorList>
            <person name="Domelevo Entfellner J.-B."/>
        </authorList>
    </citation>
    <scope>NUCLEOTIDE SEQUENCE</scope>
</reference>
<dbReference type="EMBL" id="OY731404">
    <property type="protein sequence ID" value="CAJ1967820.1"/>
    <property type="molecule type" value="Genomic_DNA"/>
</dbReference>
<accession>A0AA86VTH6</accession>
<proteinExistence type="predicted"/>
<sequence>MAAIESKIDSKLCFKSEVEEIKAIFEENKRGIHGNKQNQALKVQQCQGARYRIKE</sequence>
<name>A0AA86VTH6_9FABA</name>
<gene>
    <name evidence="1" type="ORF">AYBTSS11_LOCUS21386</name>
</gene>
<evidence type="ECO:0000313" key="1">
    <source>
        <dbReference type="EMBL" id="CAJ1967820.1"/>
    </source>
</evidence>
<protein>
    <submittedName>
        <fullName evidence="1">Uncharacterized protein</fullName>
    </submittedName>
</protein>
<dbReference type="AlphaFoldDB" id="A0AA86VTH6"/>